<sequence>MKNVYLSAAVALATLTLSGCSTTADESDSGISTNNLPSWYLKPVAENGIAAASCVNNTGNIATAKAKAETRAIASLASKIGITVEKRVKDIIKTSNNTESNIFMSQTISHVQQLISGANTIEVAEGVSNGKKQLCVLVSMDKDHYEDALKKKVLDPTSQEALITGFTLAQAEQKIAQ</sequence>
<evidence type="ECO:0000313" key="2">
    <source>
        <dbReference type="EMBL" id="RTR38650.1"/>
    </source>
</evidence>
<dbReference type="EMBL" id="RXNU01000005">
    <property type="protein sequence ID" value="RTR38650.1"/>
    <property type="molecule type" value="Genomic_DNA"/>
</dbReference>
<evidence type="ECO:0000313" key="3">
    <source>
        <dbReference type="Proteomes" id="UP000267448"/>
    </source>
</evidence>
<reference evidence="2 3" key="1">
    <citation type="submission" date="2018-12" db="EMBL/GenBank/DDBJ databases">
        <authorList>
            <person name="Yu L."/>
        </authorList>
    </citation>
    <scope>NUCLEOTIDE SEQUENCE [LARGE SCALE GENOMIC DNA]</scope>
    <source>
        <strain evidence="2 3">HAW-EB2</strain>
    </source>
</reference>
<dbReference type="PROSITE" id="PS51257">
    <property type="entry name" value="PROKAR_LIPOPROTEIN"/>
    <property type="match status" value="1"/>
</dbReference>
<evidence type="ECO:0000256" key="1">
    <source>
        <dbReference type="SAM" id="SignalP"/>
    </source>
</evidence>
<dbReference type="Gene3D" id="3.10.28.20">
    <property type="entry name" value="Acetamidase/Formamidase-like domains"/>
    <property type="match status" value="1"/>
</dbReference>
<accession>A0A431WSN5</accession>
<proteinExistence type="predicted"/>
<dbReference type="AlphaFoldDB" id="A0A431WSN5"/>
<feature type="chain" id="PRO_5019304480" description="LPP20 lipoprotein" evidence="1">
    <location>
        <begin position="24"/>
        <end position="177"/>
    </location>
</feature>
<protein>
    <recommendedName>
        <fullName evidence="4">LPP20 lipoprotein</fullName>
    </recommendedName>
</protein>
<comment type="caution">
    <text evidence="2">The sequence shown here is derived from an EMBL/GenBank/DDBJ whole genome shotgun (WGS) entry which is preliminary data.</text>
</comment>
<dbReference type="OrthoDB" id="5616064at2"/>
<dbReference type="Proteomes" id="UP000267448">
    <property type="component" value="Unassembled WGS sequence"/>
</dbReference>
<name>A0A431WSN5_9GAMM</name>
<evidence type="ECO:0008006" key="4">
    <source>
        <dbReference type="Google" id="ProtNLM"/>
    </source>
</evidence>
<feature type="signal peptide" evidence="1">
    <location>
        <begin position="1"/>
        <end position="23"/>
    </location>
</feature>
<organism evidence="2 3">
    <name type="scientific">Shewanella canadensis</name>
    <dbReference type="NCBI Taxonomy" id="271096"/>
    <lineage>
        <taxon>Bacteria</taxon>
        <taxon>Pseudomonadati</taxon>
        <taxon>Pseudomonadota</taxon>
        <taxon>Gammaproteobacteria</taxon>
        <taxon>Alteromonadales</taxon>
        <taxon>Shewanellaceae</taxon>
        <taxon>Shewanella</taxon>
    </lineage>
</organism>
<gene>
    <name evidence="2" type="ORF">EKG38_10750</name>
</gene>
<keyword evidence="3" id="KW-1185">Reference proteome</keyword>
<keyword evidence="1" id="KW-0732">Signal</keyword>
<dbReference type="RefSeq" id="WP_126520266.1">
    <property type="nucleotide sequence ID" value="NZ_RXNU01000005.1"/>
</dbReference>